<gene>
    <name evidence="10" type="ORF">S06H3_07075</name>
</gene>
<feature type="domain" description="TonB-dependent receptor-like beta-barrel" evidence="9">
    <location>
        <begin position="4"/>
        <end position="80"/>
    </location>
</feature>
<dbReference type="InterPro" id="IPR039426">
    <property type="entry name" value="TonB-dep_rcpt-like"/>
</dbReference>
<dbReference type="InterPro" id="IPR000531">
    <property type="entry name" value="Beta-barrel_TonB"/>
</dbReference>
<comment type="caution">
    <text evidence="10">The sequence shown here is derived from an EMBL/GenBank/DDBJ whole genome shotgun (WGS) entry which is preliminary data.</text>
</comment>
<evidence type="ECO:0000256" key="4">
    <source>
        <dbReference type="ARBA" id="ARBA00022729"/>
    </source>
</evidence>
<comment type="subcellular location">
    <subcellularLocation>
        <location evidence="1">Cell outer membrane</location>
        <topology evidence="1">Multi-pass membrane protein</topology>
    </subcellularLocation>
</comment>
<keyword evidence="7" id="KW-0675">Receptor</keyword>
<keyword evidence="3" id="KW-0812">Transmembrane</keyword>
<dbReference type="Gene3D" id="2.40.170.20">
    <property type="entry name" value="TonB-dependent receptor, beta-barrel domain"/>
    <property type="match status" value="1"/>
</dbReference>
<keyword evidence="5" id="KW-0798">TonB box</keyword>
<dbReference type="InterPro" id="IPR036942">
    <property type="entry name" value="Beta-barrel_TonB_sf"/>
</dbReference>
<keyword evidence="4" id="KW-0732">Signal</keyword>
<evidence type="ECO:0000256" key="2">
    <source>
        <dbReference type="ARBA" id="ARBA00022448"/>
    </source>
</evidence>
<keyword evidence="8" id="KW-0998">Cell outer membrane</keyword>
<proteinExistence type="predicted"/>
<dbReference type="Pfam" id="PF00593">
    <property type="entry name" value="TonB_dep_Rec_b-barrel"/>
    <property type="match status" value="1"/>
</dbReference>
<reference evidence="10" key="1">
    <citation type="journal article" date="2014" name="Front. Microbiol.">
        <title>High frequency of phylogenetically diverse reductive dehalogenase-homologous genes in deep subseafloor sedimentary metagenomes.</title>
        <authorList>
            <person name="Kawai M."/>
            <person name="Futagami T."/>
            <person name="Toyoda A."/>
            <person name="Takaki Y."/>
            <person name="Nishi S."/>
            <person name="Hori S."/>
            <person name="Arai W."/>
            <person name="Tsubouchi T."/>
            <person name="Morono Y."/>
            <person name="Uchiyama I."/>
            <person name="Ito T."/>
            <person name="Fujiyama A."/>
            <person name="Inagaki F."/>
            <person name="Takami H."/>
        </authorList>
    </citation>
    <scope>NUCLEOTIDE SEQUENCE</scope>
    <source>
        <strain evidence="10">Expedition CK06-06</strain>
    </source>
</reference>
<sequence>DEGEEYKGNYLAYTPEYKMGLSLEYETDFGLGIRIETEKVSEQYTNRENTQKLKGYNLLNARLSQRLTKKVEVFATGENLLDESYQVFRDYPMPGRRINLGMKIGL</sequence>
<dbReference type="GO" id="GO:0009279">
    <property type="term" value="C:cell outer membrane"/>
    <property type="evidence" value="ECO:0007669"/>
    <property type="project" value="UniProtKB-SubCell"/>
</dbReference>
<keyword evidence="6" id="KW-0472">Membrane</keyword>
<evidence type="ECO:0000256" key="8">
    <source>
        <dbReference type="ARBA" id="ARBA00023237"/>
    </source>
</evidence>
<evidence type="ECO:0000256" key="1">
    <source>
        <dbReference type="ARBA" id="ARBA00004571"/>
    </source>
</evidence>
<evidence type="ECO:0000313" key="10">
    <source>
        <dbReference type="EMBL" id="GAH96525.1"/>
    </source>
</evidence>
<evidence type="ECO:0000256" key="7">
    <source>
        <dbReference type="ARBA" id="ARBA00023170"/>
    </source>
</evidence>
<keyword evidence="2" id="KW-0813">Transport</keyword>
<dbReference type="GO" id="GO:0044718">
    <property type="term" value="P:siderophore transmembrane transport"/>
    <property type="evidence" value="ECO:0007669"/>
    <property type="project" value="TreeGrafter"/>
</dbReference>
<protein>
    <recommendedName>
        <fullName evidence="9">TonB-dependent receptor-like beta-barrel domain-containing protein</fullName>
    </recommendedName>
</protein>
<dbReference type="AlphaFoldDB" id="X1KSD6"/>
<accession>X1KSD6</accession>
<evidence type="ECO:0000256" key="5">
    <source>
        <dbReference type="ARBA" id="ARBA00023077"/>
    </source>
</evidence>
<name>X1KSD6_9ZZZZ</name>
<dbReference type="SUPFAM" id="SSF56935">
    <property type="entry name" value="Porins"/>
    <property type="match status" value="1"/>
</dbReference>
<dbReference type="GO" id="GO:0015344">
    <property type="term" value="F:siderophore uptake transmembrane transporter activity"/>
    <property type="evidence" value="ECO:0007669"/>
    <property type="project" value="TreeGrafter"/>
</dbReference>
<dbReference type="EMBL" id="BARV01002821">
    <property type="protein sequence ID" value="GAH96525.1"/>
    <property type="molecule type" value="Genomic_DNA"/>
</dbReference>
<dbReference type="PANTHER" id="PTHR30069:SF29">
    <property type="entry name" value="HEMOGLOBIN AND HEMOGLOBIN-HAPTOGLOBIN-BINDING PROTEIN 1-RELATED"/>
    <property type="match status" value="1"/>
</dbReference>
<evidence type="ECO:0000256" key="6">
    <source>
        <dbReference type="ARBA" id="ARBA00023136"/>
    </source>
</evidence>
<dbReference type="PANTHER" id="PTHR30069">
    <property type="entry name" value="TONB-DEPENDENT OUTER MEMBRANE RECEPTOR"/>
    <property type="match status" value="1"/>
</dbReference>
<organism evidence="10">
    <name type="scientific">marine sediment metagenome</name>
    <dbReference type="NCBI Taxonomy" id="412755"/>
    <lineage>
        <taxon>unclassified sequences</taxon>
        <taxon>metagenomes</taxon>
        <taxon>ecological metagenomes</taxon>
    </lineage>
</organism>
<evidence type="ECO:0000256" key="3">
    <source>
        <dbReference type="ARBA" id="ARBA00022692"/>
    </source>
</evidence>
<evidence type="ECO:0000259" key="9">
    <source>
        <dbReference type="Pfam" id="PF00593"/>
    </source>
</evidence>
<feature type="non-terminal residue" evidence="10">
    <location>
        <position position="1"/>
    </location>
</feature>